<protein>
    <recommendedName>
        <fullName evidence="3">NADH:flavin oxidoreductase/NADH oxidase N-terminal domain-containing protein</fullName>
    </recommendedName>
</protein>
<dbReference type="AlphaFoldDB" id="A0A2G6KKV5"/>
<dbReference type="PANTHER" id="PTHR43656">
    <property type="entry name" value="BINDING OXIDOREDUCTASE, PUTATIVE (AFU_ORTHOLOGUE AFUA_2G08260)-RELATED"/>
    <property type="match status" value="1"/>
</dbReference>
<evidence type="ECO:0000256" key="2">
    <source>
        <dbReference type="ARBA" id="ARBA00023002"/>
    </source>
</evidence>
<dbReference type="InterPro" id="IPR013785">
    <property type="entry name" value="Aldolase_TIM"/>
</dbReference>
<dbReference type="SUPFAM" id="SSF51395">
    <property type="entry name" value="FMN-linked oxidoreductases"/>
    <property type="match status" value="1"/>
</dbReference>
<name>A0A2G6KKV5_9BACT</name>
<feature type="non-terminal residue" evidence="4">
    <location>
        <position position="1"/>
    </location>
</feature>
<dbReference type="GO" id="GO:0016491">
    <property type="term" value="F:oxidoreductase activity"/>
    <property type="evidence" value="ECO:0007669"/>
    <property type="project" value="UniProtKB-KW"/>
</dbReference>
<dbReference type="GO" id="GO:0010181">
    <property type="term" value="F:FMN binding"/>
    <property type="evidence" value="ECO:0007669"/>
    <property type="project" value="InterPro"/>
</dbReference>
<evidence type="ECO:0000313" key="5">
    <source>
        <dbReference type="Proteomes" id="UP000230821"/>
    </source>
</evidence>
<evidence type="ECO:0000256" key="1">
    <source>
        <dbReference type="ARBA" id="ARBA00022630"/>
    </source>
</evidence>
<dbReference type="InterPro" id="IPR051799">
    <property type="entry name" value="NADH_flavin_oxidoreductase"/>
</dbReference>
<proteinExistence type="predicted"/>
<organism evidence="4 5">
    <name type="scientific">candidate division KSB3 bacterium</name>
    <dbReference type="NCBI Taxonomy" id="2044937"/>
    <lineage>
        <taxon>Bacteria</taxon>
        <taxon>candidate division KSB3</taxon>
    </lineage>
</organism>
<evidence type="ECO:0000259" key="3">
    <source>
        <dbReference type="Pfam" id="PF00724"/>
    </source>
</evidence>
<sequence length="261" mass="27731">YLDTFAADETTDPFVQMGGTGETCPAASEEQIFAVIEKWAAAAVRCKAAGFDGVELHFAHGFGASGWLSPLWNHRTDKWGGCLENRSRLGVEIVKAIRQAVGDWPVTAKINSEDGVEGGITHEDMIFFARHIVEAGVNGLVVSGGSPAGGNTMKPARLAKAGREGKNGEGYFAEAAAKVRAAVGGEGDGKVPVIGIGGWRTPAIMNKHIGRTCDAFAISRPLIHDAGIINKWMKDSTYLTGCISCNKCLQKKGIVICRKDE</sequence>
<keyword evidence="1" id="KW-0285">Flavoprotein</keyword>
<keyword evidence="2" id="KW-0560">Oxidoreductase</keyword>
<dbReference type="PANTHER" id="PTHR43656:SF2">
    <property type="entry name" value="BINDING OXIDOREDUCTASE, PUTATIVE (AFU_ORTHOLOGUE AFUA_2G08260)-RELATED"/>
    <property type="match status" value="1"/>
</dbReference>
<reference evidence="4 5" key="1">
    <citation type="submission" date="2017-10" db="EMBL/GenBank/DDBJ databases">
        <title>Novel microbial diversity and functional potential in the marine mammal oral microbiome.</title>
        <authorList>
            <person name="Dudek N.K."/>
            <person name="Sun C.L."/>
            <person name="Burstein D."/>
            <person name="Kantor R.S."/>
            <person name="Aliaga Goltsman D.S."/>
            <person name="Bik E.M."/>
            <person name="Thomas B.C."/>
            <person name="Banfield J.F."/>
            <person name="Relman D.A."/>
        </authorList>
    </citation>
    <scope>NUCLEOTIDE SEQUENCE [LARGE SCALE GENOMIC DNA]</scope>
    <source>
        <strain evidence="4">DOLJORAL78_47_16</strain>
    </source>
</reference>
<accession>A0A2G6KKV5</accession>
<dbReference type="EMBL" id="PDSK01000020">
    <property type="protein sequence ID" value="PIE36286.1"/>
    <property type="molecule type" value="Genomic_DNA"/>
</dbReference>
<dbReference type="Gene3D" id="3.20.20.70">
    <property type="entry name" value="Aldolase class I"/>
    <property type="match status" value="1"/>
</dbReference>
<comment type="caution">
    <text evidence="4">The sequence shown here is derived from an EMBL/GenBank/DDBJ whole genome shotgun (WGS) entry which is preliminary data.</text>
</comment>
<dbReference type="InterPro" id="IPR001155">
    <property type="entry name" value="OxRdtase_FMN_N"/>
</dbReference>
<dbReference type="Proteomes" id="UP000230821">
    <property type="component" value="Unassembled WGS sequence"/>
</dbReference>
<evidence type="ECO:0000313" key="4">
    <source>
        <dbReference type="EMBL" id="PIE36286.1"/>
    </source>
</evidence>
<dbReference type="Pfam" id="PF00724">
    <property type="entry name" value="Oxidored_FMN"/>
    <property type="match status" value="1"/>
</dbReference>
<gene>
    <name evidence="4" type="ORF">CSA56_00510</name>
</gene>
<feature type="domain" description="NADH:flavin oxidoreductase/NADH oxidase N-terminal" evidence="3">
    <location>
        <begin position="22"/>
        <end position="231"/>
    </location>
</feature>